<comment type="caution">
    <text evidence="1">The sequence shown here is derived from an EMBL/GenBank/DDBJ whole genome shotgun (WGS) entry which is preliminary data.</text>
</comment>
<gene>
    <name evidence="1" type="ORF">LRP49_20360</name>
</gene>
<dbReference type="Proteomes" id="UP001149821">
    <property type="component" value="Unassembled WGS sequence"/>
</dbReference>
<organism evidence="1 2">
    <name type="scientific">Enterovibrio qingdaonensis</name>
    <dbReference type="NCBI Taxonomy" id="2899818"/>
    <lineage>
        <taxon>Bacteria</taxon>
        <taxon>Pseudomonadati</taxon>
        <taxon>Pseudomonadota</taxon>
        <taxon>Gammaproteobacteria</taxon>
        <taxon>Vibrionales</taxon>
        <taxon>Vibrionaceae</taxon>
        <taxon>Enterovibrio</taxon>
    </lineage>
</organism>
<keyword evidence="2" id="KW-1185">Reference proteome</keyword>
<dbReference type="EMBL" id="JAJUBB010000020">
    <property type="protein sequence ID" value="MDD1783531.1"/>
    <property type="molecule type" value="Genomic_DNA"/>
</dbReference>
<proteinExistence type="predicted"/>
<reference evidence="1" key="1">
    <citation type="submission" date="2021-12" db="EMBL/GenBank/DDBJ databases">
        <title>Enterovibrio ZSDZ35 sp. nov. and Enterovibrio ZSDZ42 sp. nov., isolated from coastal seawater in Qingdao.</title>
        <authorList>
            <person name="Zhang P."/>
        </authorList>
    </citation>
    <scope>NUCLEOTIDE SEQUENCE</scope>
    <source>
        <strain evidence="1">ZSDZ35</strain>
    </source>
</reference>
<dbReference type="RefSeq" id="WP_274144456.1">
    <property type="nucleotide sequence ID" value="NZ_JAJUBB010000020.1"/>
</dbReference>
<evidence type="ECO:0000313" key="1">
    <source>
        <dbReference type="EMBL" id="MDD1783531.1"/>
    </source>
</evidence>
<protein>
    <submittedName>
        <fullName evidence="1">Uncharacterized protein</fullName>
    </submittedName>
</protein>
<accession>A0ABT5QRC2</accession>
<evidence type="ECO:0000313" key="2">
    <source>
        <dbReference type="Proteomes" id="UP001149821"/>
    </source>
</evidence>
<sequence>MAKTLCEWKTKEIENGLDDLLKLVKKSEYVCRKCARVANTKKVLCKPIPLKD</sequence>
<name>A0ABT5QRC2_9GAMM</name>